<dbReference type="GO" id="GO:0016702">
    <property type="term" value="F:oxidoreductase activity, acting on single donors with incorporation of molecular oxygen, incorporation of two atoms of oxygen"/>
    <property type="evidence" value="ECO:0007669"/>
    <property type="project" value="InterPro"/>
</dbReference>
<name>A0A2A8H814_9BACI</name>
<keyword evidence="3 7" id="KW-0223">Dioxygenase</keyword>
<dbReference type="GO" id="GO:0008198">
    <property type="term" value="F:ferrous iron binding"/>
    <property type="evidence" value="ECO:0007669"/>
    <property type="project" value="TreeGrafter"/>
</dbReference>
<evidence type="ECO:0000256" key="6">
    <source>
        <dbReference type="PIRSR" id="PIRSR610300-51"/>
    </source>
</evidence>
<dbReference type="InterPro" id="IPR010300">
    <property type="entry name" value="CDO_1"/>
</dbReference>
<proteinExistence type="inferred from homology"/>
<feature type="binding site" evidence="6">
    <location>
        <position position="77"/>
    </location>
    <ligand>
        <name>Fe cation</name>
        <dbReference type="ChEBI" id="CHEBI:24875"/>
        <note>catalytic</note>
    </ligand>
</feature>
<evidence type="ECO:0000256" key="1">
    <source>
        <dbReference type="ARBA" id="ARBA00006622"/>
    </source>
</evidence>
<dbReference type="Pfam" id="PF05995">
    <property type="entry name" value="CDO_I"/>
    <property type="match status" value="1"/>
</dbReference>
<feature type="binding site" evidence="6">
    <location>
        <position position="120"/>
    </location>
    <ligand>
        <name>Fe cation</name>
        <dbReference type="ChEBI" id="CHEBI:24875"/>
        <note>catalytic</note>
    </ligand>
</feature>
<feature type="binding site" evidence="6">
    <location>
        <position position="75"/>
    </location>
    <ligand>
        <name>Fe cation</name>
        <dbReference type="ChEBI" id="CHEBI:24875"/>
        <note>catalytic</note>
    </ligand>
</feature>
<protein>
    <submittedName>
        <fullName evidence="7">Cysteine dioxygenase</fullName>
    </submittedName>
</protein>
<dbReference type="PANTHER" id="PTHR12918">
    <property type="entry name" value="CYSTEINE DIOXYGENASE"/>
    <property type="match status" value="1"/>
</dbReference>
<evidence type="ECO:0000313" key="7">
    <source>
        <dbReference type="EMBL" id="PEP89775.1"/>
    </source>
</evidence>
<accession>A0A2A8H814</accession>
<evidence type="ECO:0000256" key="4">
    <source>
        <dbReference type="ARBA" id="ARBA00023002"/>
    </source>
</evidence>
<keyword evidence="2 6" id="KW-0479">Metal-binding</keyword>
<evidence type="ECO:0000256" key="2">
    <source>
        <dbReference type="ARBA" id="ARBA00022723"/>
    </source>
</evidence>
<dbReference type="PANTHER" id="PTHR12918:SF1">
    <property type="entry name" value="CYSTEINE DIOXYGENASE TYPE 1"/>
    <property type="match status" value="1"/>
</dbReference>
<sequence length="147" mass="16826">MQLIHNIQKAFNNLHDYDTTNLIQAIQSLNITLHRLSPFITSPVNLDYGRNVIFKSEFVEIIVLNFPSKAKTFVHDHGISLGCILIVDGTLQNITYENNSKRIEEFTEGNIFTVKKDTVHKMYNATDSAAITFHVYSPPLKNIQIYE</sequence>
<keyword evidence="5 6" id="KW-0408">Iron</keyword>
<evidence type="ECO:0000313" key="8">
    <source>
        <dbReference type="Proteomes" id="UP000220841"/>
    </source>
</evidence>
<reference evidence="7 8" key="1">
    <citation type="submission" date="2017-09" db="EMBL/GenBank/DDBJ databases">
        <title>Large-scale bioinformatics analysis of Bacillus genomes uncovers conserved roles of natural products in bacterial physiology.</title>
        <authorList>
            <consortium name="Agbiome Team Llc"/>
            <person name="Bleich R.M."/>
            <person name="Grubbs K.J."/>
            <person name="Santa Maria K.C."/>
            <person name="Allen S.E."/>
            <person name="Farag S."/>
            <person name="Shank E.A."/>
            <person name="Bowers A."/>
        </authorList>
    </citation>
    <scope>NUCLEOTIDE SEQUENCE [LARGE SCALE GENOMIC DNA]</scope>
    <source>
        <strain evidence="7 8">AFS021349</strain>
    </source>
</reference>
<evidence type="ECO:0000256" key="5">
    <source>
        <dbReference type="ARBA" id="ARBA00023004"/>
    </source>
</evidence>
<dbReference type="Proteomes" id="UP000220841">
    <property type="component" value="Unassembled WGS sequence"/>
</dbReference>
<dbReference type="RefSeq" id="WP_098227906.1">
    <property type="nucleotide sequence ID" value="NZ_NUBY01000255.1"/>
</dbReference>
<dbReference type="AlphaFoldDB" id="A0A2A8H814"/>
<comment type="similarity">
    <text evidence="1">Belongs to the cysteine dioxygenase family.</text>
</comment>
<keyword evidence="4" id="KW-0560">Oxidoreductase</keyword>
<dbReference type="SUPFAM" id="SSF51182">
    <property type="entry name" value="RmlC-like cupins"/>
    <property type="match status" value="1"/>
</dbReference>
<dbReference type="InterPro" id="IPR011051">
    <property type="entry name" value="RmlC_Cupin_sf"/>
</dbReference>
<dbReference type="InterPro" id="IPR014710">
    <property type="entry name" value="RmlC-like_jellyroll"/>
</dbReference>
<dbReference type="Gene3D" id="2.60.120.10">
    <property type="entry name" value="Jelly Rolls"/>
    <property type="match status" value="1"/>
</dbReference>
<evidence type="ECO:0000256" key="3">
    <source>
        <dbReference type="ARBA" id="ARBA00022964"/>
    </source>
</evidence>
<gene>
    <name evidence="7" type="ORF">CN585_28410</name>
</gene>
<comment type="caution">
    <text evidence="7">The sequence shown here is derived from an EMBL/GenBank/DDBJ whole genome shotgun (WGS) entry which is preliminary data.</text>
</comment>
<organism evidence="7 8">
    <name type="scientific">Bacillus toyonensis</name>
    <dbReference type="NCBI Taxonomy" id="155322"/>
    <lineage>
        <taxon>Bacteria</taxon>
        <taxon>Bacillati</taxon>
        <taxon>Bacillota</taxon>
        <taxon>Bacilli</taxon>
        <taxon>Bacillales</taxon>
        <taxon>Bacillaceae</taxon>
        <taxon>Bacillus</taxon>
        <taxon>Bacillus cereus group</taxon>
    </lineage>
</organism>
<dbReference type="CDD" id="cd10548">
    <property type="entry name" value="cupin_CDO"/>
    <property type="match status" value="1"/>
</dbReference>
<dbReference type="EMBL" id="NUBY01000255">
    <property type="protein sequence ID" value="PEP89775.1"/>
    <property type="molecule type" value="Genomic_DNA"/>
</dbReference>